<proteinExistence type="predicted"/>
<accession>A0ABW4PAA5</accession>
<evidence type="ECO:0008006" key="5">
    <source>
        <dbReference type="Google" id="ProtNLM"/>
    </source>
</evidence>
<feature type="chain" id="PRO_5045419089" description="Cellulose biosynthesis cyclic di-GMP-binding regulatory protein BcsB" evidence="2">
    <location>
        <begin position="29"/>
        <end position="647"/>
    </location>
</feature>
<reference evidence="4" key="1">
    <citation type="journal article" date="2019" name="Int. J. Syst. Evol. Microbiol.">
        <title>The Global Catalogue of Microorganisms (GCM) 10K type strain sequencing project: providing services to taxonomists for standard genome sequencing and annotation.</title>
        <authorList>
            <consortium name="The Broad Institute Genomics Platform"/>
            <consortium name="The Broad Institute Genome Sequencing Center for Infectious Disease"/>
            <person name="Wu L."/>
            <person name="Ma J."/>
        </authorList>
    </citation>
    <scope>NUCLEOTIDE SEQUENCE [LARGE SCALE GENOMIC DNA]</scope>
    <source>
        <strain evidence="4">DT72</strain>
    </source>
</reference>
<dbReference type="EMBL" id="JBHUFB010000020">
    <property type="protein sequence ID" value="MFD1815453.1"/>
    <property type="molecule type" value="Genomic_DNA"/>
</dbReference>
<dbReference type="RefSeq" id="WP_378487879.1">
    <property type="nucleotide sequence ID" value="NZ_JBHUFB010000020.1"/>
</dbReference>
<evidence type="ECO:0000256" key="1">
    <source>
        <dbReference type="SAM" id="Phobius"/>
    </source>
</evidence>
<keyword evidence="1" id="KW-1133">Transmembrane helix</keyword>
<organism evidence="3 4">
    <name type="scientific">Rhodococcus gannanensis</name>
    <dbReference type="NCBI Taxonomy" id="1960308"/>
    <lineage>
        <taxon>Bacteria</taxon>
        <taxon>Bacillati</taxon>
        <taxon>Actinomycetota</taxon>
        <taxon>Actinomycetes</taxon>
        <taxon>Mycobacteriales</taxon>
        <taxon>Nocardiaceae</taxon>
        <taxon>Rhodococcus</taxon>
    </lineage>
</organism>
<evidence type="ECO:0000256" key="2">
    <source>
        <dbReference type="SAM" id="SignalP"/>
    </source>
</evidence>
<dbReference type="Proteomes" id="UP001597286">
    <property type="component" value="Unassembled WGS sequence"/>
</dbReference>
<evidence type="ECO:0000313" key="4">
    <source>
        <dbReference type="Proteomes" id="UP001597286"/>
    </source>
</evidence>
<feature type="transmembrane region" description="Helical" evidence="1">
    <location>
        <begin position="618"/>
        <end position="639"/>
    </location>
</feature>
<evidence type="ECO:0000313" key="3">
    <source>
        <dbReference type="EMBL" id="MFD1815453.1"/>
    </source>
</evidence>
<keyword evidence="4" id="KW-1185">Reference proteome</keyword>
<comment type="caution">
    <text evidence="3">The sequence shown here is derived from an EMBL/GenBank/DDBJ whole genome shotgun (WGS) entry which is preliminary data.</text>
</comment>
<keyword evidence="2" id="KW-0732">Signal</keyword>
<name>A0ABW4PAA5_9NOCA</name>
<protein>
    <recommendedName>
        <fullName evidence="5">Cellulose biosynthesis cyclic di-GMP-binding regulatory protein BcsB</fullName>
    </recommendedName>
</protein>
<keyword evidence="1" id="KW-0472">Membrane</keyword>
<sequence>MRVRLVPKVLAAGVAAAMLTALPATALAAPVRQDASLPLPTVGVGGSLSFSGRTSEVTLQIPVPQNLSPVALRGTVQVPAGAGRGWIDVESDGRILGRVELPSGAPTAPVTLPLTGATIVGNTARVTLRSYLLPIDDQWCAEDWSDGQLRIVDGSVDYTGDEAQPGVIADFLPPVLTRLSIYVPSEPSSTETAAALEFGASITARYANQGTPVDLRPLPVGQALPTDPVGLLERQVVIADSDVNSTTLNTSPAGVPVLTLAGQGDGLLNQTRLLTSDLSQITVATEATAGSLAAAPGIAPSLTTLADLGAGQLTATSTGRVQVRMGIDQTQLGHPVGPVEVHLIGDYTPLPSTQNGQITVTVGDTTLDRWPVDADGRIDRWVTIPPELMSRYTELAVTLQVSGAMECGSTQAVTLSLDPAGAVRSEESMPPQPDGFQALPQALMPTAVVGLQDGTFDDARRAMQIVTGLQGLTVTPFRPELTDFDDAVNSNTPAILVAANGGLPESIPLPLQITGDDTVELVDLTGDAATQTVDVPGLQFGSLQAAWDGGNDRMLVVATSTGVPQSVDRILDWLSADRNRWSTLSGDALFQTGDRDPVTVAAPQEATETDGTTSTVRAVLLVGGILLLVGVVAAVVVLIRSRRPSDS</sequence>
<keyword evidence="1" id="KW-0812">Transmembrane</keyword>
<feature type="signal peptide" evidence="2">
    <location>
        <begin position="1"/>
        <end position="28"/>
    </location>
</feature>
<gene>
    <name evidence="3" type="ORF">ACFSJG_24805</name>
</gene>